<accession>A0A1Q2MA91</accession>
<dbReference type="EMBL" id="CP019650">
    <property type="protein sequence ID" value="AQQ69579.1"/>
    <property type="molecule type" value="Genomic_DNA"/>
</dbReference>
<dbReference type="InterPro" id="IPR032710">
    <property type="entry name" value="NTF2-like_dom_sf"/>
</dbReference>
<evidence type="ECO:0000256" key="1">
    <source>
        <dbReference type="SAM" id="SignalP"/>
    </source>
</evidence>
<dbReference type="KEGG" id="maga:Mag101_13425"/>
<reference evidence="3" key="1">
    <citation type="submission" date="2017-02" db="EMBL/GenBank/DDBJ databases">
        <title>Genome of Microbulbifer agarilyticus GP101.</title>
        <authorList>
            <person name="Jung J."/>
            <person name="Bae S.S."/>
            <person name="Baek K."/>
        </authorList>
    </citation>
    <scope>NUCLEOTIDE SEQUENCE [LARGE SCALE GENOMIC DNA]</scope>
    <source>
        <strain evidence="3">GP101</strain>
    </source>
</reference>
<feature type="chain" id="PRO_5012478964" evidence="1">
    <location>
        <begin position="19"/>
        <end position="156"/>
    </location>
</feature>
<evidence type="ECO:0000259" key="2">
    <source>
        <dbReference type="Pfam" id="PF14534"/>
    </source>
</evidence>
<proteinExistence type="predicted"/>
<keyword evidence="4" id="KW-1185">Reference proteome</keyword>
<dbReference type="InterPro" id="IPR027843">
    <property type="entry name" value="DUF4440"/>
</dbReference>
<organism evidence="3 4">
    <name type="scientific">Microbulbifer agarilyticus</name>
    <dbReference type="NCBI Taxonomy" id="260552"/>
    <lineage>
        <taxon>Bacteria</taxon>
        <taxon>Pseudomonadati</taxon>
        <taxon>Pseudomonadota</taxon>
        <taxon>Gammaproteobacteria</taxon>
        <taxon>Cellvibrionales</taxon>
        <taxon>Microbulbiferaceae</taxon>
        <taxon>Microbulbifer</taxon>
    </lineage>
</organism>
<keyword evidence="1" id="KW-0732">Signal</keyword>
<evidence type="ECO:0000313" key="4">
    <source>
        <dbReference type="Proteomes" id="UP000188219"/>
    </source>
</evidence>
<dbReference type="Pfam" id="PF14534">
    <property type="entry name" value="DUF4440"/>
    <property type="match status" value="1"/>
</dbReference>
<dbReference type="STRING" id="260552.Mag101_13425"/>
<dbReference type="SUPFAM" id="SSF54427">
    <property type="entry name" value="NTF2-like"/>
    <property type="match status" value="1"/>
</dbReference>
<protein>
    <submittedName>
        <fullName evidence="3">DUF4440 domain-containing protein</fullName>
    </submittedName>
</protein>
<sequence>MGLTVLALAILCASNAFANDQKDLNSLLDQFLAGASNDIAVHERFWADDLIYTSSNGQRFGKKKIIQGMREAASENEQTTASVDYRAEDTDIRLFGDTAVIAFRLVAEPGSADTKNKQTEITEFFNTGTFVKRDGKWQAVAWQATKIPPATPSSGD</sequence>
<name>A0A1Q2MA91_9GAMM</name>
<feature type="domain" description="DUF4440" evidence="2">
    <location>
        <begin position="35"/>
        <end position="138"/>
    </location>
</feature>
<feature type="signal peptide" evidence="1">
    <location>
        <begin position="1"/>
        <end position="18"/>
    </location>
</feature>
<dbReference type="OrthoDB" id="5768302at2"/>
<evidence type="ECO:0000313" key="3">
    <source>
        <dbReference type="EMBL" id="AQQ69579.1"/>
    </source>
</evidence>
<dbReference type="Gene3D" id="3.10.450.50">
    <property type="match status" value="1"/>
</dbReference>
<dbReference type="AlphaFoldDB" id="A0A1Q2MA91"/>
<dbReference type="Proteomes" id="UP000188219">
    <property type="component" value="Chromosome"/>
</dbReference>
<gene>
    <name evidence="3" type="ORF">Mag101_13425</name>
</gene>